<organism evidence="1 2">
    <name type="scientific">Puniceibacterium antarcticum</name>
    <dbReference type="NCBI Taxonomy" id="1206336"/>
    <lineage>
        <taxon>Bacteria</taxon>
        <taxon>Pseudomonadati</taxon>
        <taxon>Pseudomonadota</taxon>
        <taxon>Alphaproteobacteria</taxon>
        <taxon>Rhodobacterales</taxon>
        <taxon>Paracoccaceae</taxon>
        <taxon>Puniceibacterium</taxon>
    </lineage>
</organism>
<dbReference type="InterPro" id="IPR013785">
    <property type="entry name" value="Aldolase_TIM"/>
</dbReference>
<dbReference type="PANTHER" id="PTHR11228:SF7">
    <property type="entry name" value="PQQA PEPTIDE CYCLASE"/>
    <property type="match status" value="1"/>
</dbReference>
<sequence length="249" mass="28248">MFDQFLDAVRLAPVDATIGLSGGEPLLHKKRLFEFLVKAQNHRPDLRFHILTNGQHLLAEDEAHLRYLDMTSILWGIPIYAAEGEIHDRIVGKVGAFSILQENLARLGRTGAAIELRTVVMQSNIDHLERLGEYITLNQPFAQVWAIMQLENIGYARMNWTKEFSDTSLSFEGVSQAINISLGKGLATALYNFPLCSVPEAYRRYCVASISDWKQKFLATCENCSLKSKCTGFFEWYPEERGFKKIIAQ</sequence>
<reference evidence="1 2" key="1">
    <citation type="submission" date="2013-09" db="EMBL/GenBank/DDBJ databases">
        <title>Genome sequencing of Phaeobacter antarcticus sp. nov. SM1211.</title>
        <authorList>
            <person name="Zhang X.-Y."/>
            <person name="Liu C."/>
            <person name="Chen X.-L."/>
            <person name="Xie B.-B."/>
            <person name="Qin Q.-L."/>
            <person name="Rong J.-C."/>
            <person name="Zhang Y.-Z."/>
        </authorList>
    </citation>
    <scope>NUCLEOTIDE SEQUENCE [LARGE SCALE GENOMIC DNA]</scope>
    <source>
        <strain evidence="1 2">SM1211</strain>
    </source>
</reference>
<evidence type="ECO:0000313" key="2">
    <source>
        <dbReference type="Proteomes" id="UP000231259"/>
    </source>
</evidence>
<gene>
    <name evidence="1" type="ORF">P775_12895</name>
</gene>
<dbReference type="PANTHER" id="PTHR11228">
    <property type="entry name" value="RADICAL SAM DOMAIN PROTEIN"/>
    <property type="match status" value="1"/>
</dbReference>
<protein>
    <recommendedName>
        <fullName evidence="3">Radical SAM core domain-containing protein</fullName>
    </recommendedName>
</protein>
<dbReference type="CDD" id="cd01335">
    <property type="entry name" value="Radical_SAM"/>
    <property type="match status" value="1"/>
</dbReference>
<proteinExistence type="predicted"/>
<dbReference type="Gene3D" id="3.20.20.70">
    <property type="entry name" value="Aldolase class I"/>
    <property type="match status" value="1"/>
</dbReference>
<comment type="caution">
    <text evidence="1">The sequence shown here is derived from an EMBL/GenBank/DDBJ whole genome shotgun (WGS) entry which is preliminary data.</text>
</comment>
<dbReference type="Proteomes" id="UP000231259">
    <property type="component" value="Unassembled WGS sequence"/>
</dbReference>
<dbReference type="InterPro" id="IPR050377">
    <property type="entry name" value="Radical_SAM_PqqE_MftC-like"/>
</dbReference>
<evidence type="ECO:0000313" key="1">
    <source>
        <dbReference type="EMBL" id="PIL19779.1"/>
    </source>
</evidence>
<accession>A0A2G8RDZ1</accession>
<dbReference type="SUPFAM" id="SSF102114">
    <property type="entry name" value="Radical SAM enzymes"/>
    <property type="match status" value="1"/>
</dbReference>
<dbReference type="EMBL" id="AWWI01000086">
    <property type="protein sequence ID" value="PIL19779.1"/>
    <property type="molecule type" value="Genomic_DNA"/>
</dbReference>
<dbReference type="AlphaFoldDB" id="A0A2G8RDZ1"/>
<keyword evidence="2" id="KW-1185">Reference proteome</keyword>
<evidence type="ECO:0008006" key="3">
    <source>
        <dbReference type="Google" id="ProtNLM"/>
    </source>
</evidence>
<name>A0A2G8RDZ1_9RHOB</name>
<dbReference type="InterPro" id="IPR058240">
    <property type="entry name" value="rSAM_sf"/>
</dbReference>